<dbReference type="AlphaFoldDB" id="A0AAW0BNL2"/>
<dbReference type="CDD" id="cd09917">
    <property type="entry name" value="F-box_SF"/>
    <property type="match status" value="1"/>
</dbReference>
<protein>
    <recommendedName>
        <fullName evidence="3">F-box domain-containing protein</fullName>
    </recommendedName>
</protein>
<reference evidence="1 2" key="1">
    <citation type="journal article" date="2024" name="J Genomics">
        <title>Draft genome sequencing and assembly of Favolaschia claudopus CIRM-BRFM 2984 isolated from oak limbs.</title>
        <authorList>
            <person name="Navarro D."/>
            <person name="Drula E."/>
            <person name="Chaduli D."/>
            <person name="Cazenave R."/>
            <person name="Ahrendt S."/>
            <person name="Wang J."/>
            <person name="Lipzen A."/>
            <person name="Daum C."/>
            <person name="Barry K."/>
            <person name="Grigoriev I.V."/>
            <person name="Favel A."/>
            <person name="Rosso M.N."/>
            <person name="Martin F."/>
        </authorList>
    </citation>
    <scope>NUCLEOTIDE SEQUENCE [LARGE SCALE GENOMIC DNA]</scope>
    <source>
        <strain evidence="1 2">CIRM-BRFM 2984</strain>
    </source>
</reference>
<evidence type="ECO:0000313" key="2">
    <source>
        <dbReference type="Proteomes" id="UP001362999"/>
    </source>
</evidence>
<proteinExistence type="predicted"/>
<comment type="caution">
    <text evidence="1">The sequence shown here is derived from an EMBL/GenBank/DDBJ whole genome shotgun (WGS) entry which is preliminary data.</text>
</comment>
<accession>A0AAW0BNL2</accession>
<evidence type="ECO:0000313" key="1">
    <source>
        <dbReference type="EMBL" id="KAK7028341.1"/>
    </source>
</evidence>
<keyword evidence="2" id="KW-1185">Reference proteome</keyword>
<dbReference type="Proteomes" id="UP001362999">
    <property type="component" value="Unassembled WGS sequence"/>
</dbReference>
<dbReference type="Gene3D" id="3.80.10.10">
    <property type="entry name" value="Ribonuclease Inhibitor"/>
    <property type="match status" value="1"/>
</dbReference>
<gene>
    <name evidence="1" type="ORF">R3P38DRAFT_920864</name>
</gene>
<organism evidence="1 2">
    <name type="scientific">Favolaschia claudopus</name>
    <dbReference type="NCBI Taxonomy" id="2862362"/>
    <lineage>
        <taxon>Eukaryota</taxon>
        <taxon>Fungi</taxon>
        <taxon>Dikarya</taxon>
        <taxon>Basidiomycota</taxon>
        <taxon>Agaricomycotina</taxon>
        <taxon>Agaricomycetes</taxon>
        <taxon>Agaricomycetidae</taxon>
        <taxon>Agaricales</taxon>
        <taxon>Marasmiineae</taxon>
        <taxon>Mycenaceae</taxon>
        <taxon>Favolaschia</taxon>
    </lineage>
</organism>
<dbReference type="InterPro" id="IPR032675">
    <property type="entry name" value="LRR_dom_sf"/>
</dbReference>
<dbReference type="EMBL" id="JAWWNJ010000028">
    <property type="protein sequence ID" value="KAK7028341.1"/>
    <property type="molecule type" value="Genomic_DNA"/>
</dbReference>
<evidence type="ECO:0008006" key="3">
    <source>
        <dbReference type="Google" id="ProtNLM"/>
    </source>
</evidence>
<name>A0AAW0BNL2_9AGAR</name>
<sequence length="530" mass="59108">MAEPATLLSLPNELLIIIFENPKFPVDHLATLSLLCRRLHFLALPIYFARSGMPSPTKSAHIHLSKDGHDMLAALTMALFITSMEDITCIFPHPSCTSVLPLIPHLNRFRRFVAKFPSVGRVTLQLDARNSMCNSTGDDAALRAWSSCFGGLLNCLVERRCSELTVRYGGYLTRSYELTVPPGLAKFRVRNVLRAMRALLFRSQSGKELDQTFCRSAEQGKQRGALPAISSKAARSSTLRSLRIQSAVLVMPPSLNWTLSALRSCPITSLTLFQISLELEIWAAALTLIASAAPNLTDLSLSELDAIAAVDILKFCSRLPRLTNLEIGDNLEAAGTPTQCRAGKGSWPEFRHLVSLRAPADFVRHFMLPRTSLRKLTSLCILFYGKTHMSDISVKLLGVGQLMAERRLSPNLTLSLSLYSETMVSDFDEVEELSDYVKQYIVCVGSLTLEVAPFSPVDLARWIRLFPSVQQVCLNFRTKPPDVRSYTKRLLQVVNKDRGYLQTIVVDGKTHVLDSESTVQIIRKTRYYLS</sequence>